<feature type="region of interest" description="Disordered" evidence="7">
    <location>
        <begin position="308"/>
        <end position="357"/>
    </location>
</feature>
<dbReference type="Pfam" id="PF00069">
    <property type="entry name" value="Pkinase"/>
    <property type="match status" value="1"/>
</dbReference>
<keyword evidence="4 6" id="KW-0067">ATP-binding</keyword>
<dbReference type="Proteomes" id="UP001162640">
    <property type="component" value="Unassembled WGS sequence"/>
</dbReference>
<feature type="signal peptide" evidence="8">
    <location>
        <begin position="1"/>
        <end position="28"/>
    </location>
</feature>
<dbReference type="PROSITE" id="PS50011">
    <property type="entry name" value="PROTEIN_KINASE_DOM"/>
    <property type="match status" value="1"/>
</dbReference>
<evidence type="ECO:0000256" key="8">
    <source>
        <dbReference type="SAM" id="SignalP"/>
    </source>
</evidence>
<dbReference type="InterPro" id="IPR017441">
    <property type="entry name" value="Protein_kinase_ATP_BS"/>
</dbReference>
<evidence type="ECO:0000256" key="5">
    <source>
        <dbReference type="ARBA" id="ARBA00023193"/>
    </source>
</evidence>
<evidence type="ECO:0000313" key="10">
    <source>
        <dbReference type="EMBL" id="GMH88503.1"/>
    </source>
</evidence>
<feature type="region of interest" description="Disordered" evidence="7">
    <location>
        <begin position="646"/>
        <end position="685"/>
    </location>
</feature>
<dbReference type="EMBL" id="BLQM01000413">
    <property type="protein sequence ID" value="GMH88503.1"/>
    <property type="molecule type" value="Genomic_DNA"/>
</dbReference>
<feature type="compositionally biased region" description="Polar residues" evidence="7">
    <location>
        <begin position="533"/>
        <end position="550"/>
    </location>
</feature>
<sequence length="685" mass="75680">MSPSSRTYLLHKLLLLFTFSSLLTSHLATPNIITLTLSGTVTTLSPTTGALLNKFTTAPLLSSHNSRSSASSDFPPSSFSSSSNFIVPGLDGLIYSATASGLELLPFSVLDAQDEPVAHCSPLKPNECTVTWGSHERTLFGLSPQGSVRWIRNDETGFTRRESTWSESREEENDEKEPTLLLQRSDYMVRNVDLTSGIESWNVSVSNYEALDFDLPNSPSSTSSQDLIEYDSANKKVFGRRDRKMSKGLPRIKVEGDTIHAWREGKRLWSKTFDSEVKSIYGALQTYTNENLDLGVLETGEGRVMYVRSPGDLIDSPTPHNPPPSTILLNAPSPVPSHSYRFDSTPSHSSHSSHSLVNRSVSMPVITSSNGALESDRSDLSMLRSSSNNEERRKSLENEEEIGQVVPGVKEEKSSETKVAKEEESPQDRESPTPQTIYSRYKSEFTEISQLGRGGFGAVYRCLNTLDGREYAIKKVKVKGMLGKVMREVKILASLEHGNIVRYYNAWLEEGGARGKDEKNDQNTTSGRDENDTSQSFNKDSQFTSNNSDLGFTWDRGSNAGDNSLSKWSEEGSADVTDSIDVANAHHSLNESAFTEPSVNGSGGYVDMSRGGTTQGSPSRDGATGKKEAPKTLYIQMAYCTQKTLRDFLSSPEQRRGKEKGEELRGANDYNEQRSDELTTHDYLF</sequence>
<feature type="region of interest" description="Disordered" evidence="7">
    <location>
        <begin position="513"/>
        <end position="555"/>
    </location>
</feature>
<feature type="chain" id="PRO_5040726445" description="Protein kinase domain-containing protein" evidence="8">
    <location>
        <begin position="29"/>
        <end position="685"/>
    </location>
</feature>
<feature type="domain" description="Protein kinase" evidence="9">
    <location>
        <begin position="445"/>
        <end position="685"/>
    </location>
</feature>
<keyword evidence="1" id="KW-0808">Transferase</keyword>
<dbReference type="GO" id="GO:0005524">
    <property type="term" value="F:ATP binding"/>
    <property type="evidence" value="ECO:0007669"/>
    <property type="project" value="UniProtKB-UniRule"/>
</dbReference>
<dbReference type="InterPro" id="IPR050339">
    <property type="entry name" value="CC_SR_Kinase"/>
</dbReference>
<evidence type="ECO:0000259" key="9">
    <source>
        <dbReference type="PROSITE" id="PS50011"/>
    </source>
</evidence>
<organism evidence="10 11">
    <name type="scientific">Triparma laevis f. inornata</name>
    <dbReference type="NCBI Taxonomy" id="1714386"/>
    <lineage>
        <taxon>Eukaryota</taxon>
        <taxon>Sar</taxon>
        <taxon>Stramenopiles</taxon>
        <taxon>Ochrophyta</taxon>
        <taxon>Bolidophyceae</taxon>
        <taxon>Parmales</taxon>
        <taxon>Triparmaceae</taxon>
        <taxon>Triparma</taxon>
    </lineage>
</organism>
<evidence type="ECO:0000256" key="4">
    <source>
        <dbReference type="ARBA" id="ARBA00022840"/>
    </source>
</evidence>
<proteinExistence type="predicted"/>
<dbReference type="InterPro" id="IPR011009">
    <property type="entry name" value="Kinase-like_dom_sf"/>
</dbReference>
<feature type="compositionally biased region" description="Basic and acidic residues" evidence="7">
    <location>
        <begin position="513"/>
        <end position="531"/>
    </location>
</feature>
<evidence type="ECO:0000256" key="2">
    <source>
        <dbReference type="ARBA" id="ARBA00022741"/>
    </source>
</evidence>
<feature type="compositionally biased region" description="Basic and acidic residues" evidence="7">
    <location>
        <begin position="653"/>
        <end position="685"/>
    </location>
</feature>
<feature type="compositionally biased region" description="Polar residues" evidence="7">
    <location>
        <begin position="590"/>
        <end position="600"/>
    </location>
</feature>
<dbReference type="GO" id="GO:0005737">
    <property type="term" value="C:cytoplasm"/>
    <property type="evidence" value="ECO:0007669"/>
    <property type="project" value="TreeGrafter"/>
</dbReference>
<dbReference type="InterPro" id="IPR000719">
    <property type="entry name" value="Prot_kinase_dom"/>
</dbReference>
<feature type="binding site" evidence="6">
    <location>
        <position position="475"/>
    </location>
    <ligand>
        <name>ATP</name>
        <dbReference type="ChEBI" id="CHEBI:30616"/>
    </ligand>
</feature>
<dbReference type="PANTHER" id="PTHR11042">
    <property type="entry name" value="EUKARYOTIC TRANSLATION INITIATION FACTOR 2-ALPHA KINASE EIF2-ALPHA KINASE -RELATED"/>
    <property type="match status" value="1"/>
</dbReference>
<feature type="compositionally biased region" description="Basic and acidic residues" evidence="7">
    <location>
        <begin position="409"/>
        <end position="431"/>
    </location>
</feature>
<comment type="caution">
    <text evidence="10">The sequence shown here is derived from an EMBL/GenBank/DDBJ whole genome shotgun (WGS) entry which is preliminary data.</text>
</comment>
<keyword evidence="2 6" id="KW-0547">Nucleotide-binding</keyword>
<dbReference type="GO" id="GO:0017148">
    <property type="term" value="P:negative regulation of translation"/>
    <property type="evidence" value="ECO:0007669"/>
    <property type="project" value="UniProtKB-KW"/>
</dbReference>
<evidence type="ECO:0000313" key="11">
    <source>
        <dbReference type="Proteomes" id="UP001162640"/>
    </source>
</evidence>
<dbReference type="GO" id="GO:0005634">
    <property type="term" value="C:nucleus"/>
    <property type="evidence" value="ECO:0007669"/>
    <property type="project" value="TreeGrafter"/>
</dbReference>
<evidence type="ECO:0000256" key="7">
    <source>
        <dbReference type="SAM" id="MobiDB-lite"/>
    </source>
</evidence>
<feature type="region of interest" description="Disordered" evidence="7">
    <location>
        <begin position="369"/>
        <end position="436"/>
    </location>
</feature>
<feature type="region of interest" description="Disordered" evidence="7">
    <location>
        <begin position="589"/>
        <end position="628"/>
    </location>
</feature>
<evidence type="ECO:0000256" key="1">
    <source>
        <dbReference type="ARBA" id="ARBA00022679"/>
    </source>
</evidence>
<dbReference type="PROSITE" id="PS00107">
    <property type="entry name" value="PROTEIN_KINASE_ATP"/>
    <property type="match status" value="1"/>
</dbReference>
<reference evidence="11" key="1">
    <citation type="journal article" date="2023" name="Commun. Biol.">
        <title>Genome analysis of Parmales, the sister group of diatoms, reveals the evolutionary specialization of diatoms from phago-mixotrophs to photoautotrophs.</title>
        <authorList>
            <person name="Ban H."/>
            <person name="Sato S."/>
            <person name="Yoshikawa S."/>
            <person name="Yamada K."/>
            <person name="Nakamura Y."/>
            <person name="Ichinomiya M."/>
            <person name="Sato N."/>
            <person name="Blanc-Mathieu R."/>
            <person name="Endo H."/>
            <person name="Kuwata A."/>
            <person name="Ogata H."/>
        </authorList>
    </citation>
    <scope>NUCLEOTIDE SEQUENCE [LARGE SCALE GENOMIC DNA]</scope>
</reference>
<evidence type="ECO:0000256" key="6">
    <source>
        <dbReference type="PROSITE-ProRule" id="PRU10141"/>
    </source>
</evidence>
<dbReference type="GO" id="GO:0004672">
    <property type="term" value="F:protein kinase activity"/>
    <property type="evidence" value="ECO:0007669"/>
    <property type="project" value="InterPro"/>
</dbReference>
<name>A0A9W7ER50_9STRA</name>
<keyword evidence="3" id="KW-0418">Kinase</keyword>
<dbReference type="Gene3D" id="3.30.200.20">
    <property type="entry name" value="Phosphorylase Kinase, domain 1"/>
    <property type="match status" value="1"/>
</dbReference>
<dbReference type="AlphaFoldDB" id="A0A9W7ER50"/>
<evidence type="ECO:0000256" key="3">
    <source>
        <dbReference type="ARBA" id="ARBA00022777"/>
    </source>
</evidence>
<protein>
    <recommendedName>
        <fullName evidence="9">Protein kinase domain-containing protein</fullName>
    </recommendedName>
</protein>
<accession>A0A9W7ER50</accession>
<keyword evidence="5" id="KW-0652">Protein synthesis inhibitor</keyword>
<dbReference type="SUPFAM" id="SSF56112">
    <property type="entry name" value="Protein kinase-like (PK-like)"/>
    <property type="match status" value="1"/>
</dbReference>
<keyword evidence="8" id="KW-0732">Signal</keyword>
<gene>
    <name evidence="10" type="ORF">TL16_g11177</name>
</gene>